<feature type="domain" description="LamG-like jellyroll fold" evidence="7">
    <location>
        <begin position="228"/>
        <end position="372"/>
    </location>
</feature>
<dbReference type="EMBL" id="JAAGNX010000003">
    <property type="protein sequence ID" value="NDV63153.1"/>
    <property type="molecule type" value="Genomic_DNA"/>
</dbReference>
<feature type="region of interest" description="Disordered" evidence="6">
    <location>
        <begin position="93"/>
        <end position="113"/>
    </location>
</feature>
<dbReference type="InterPro" id="IPR018247">
    <property type="entry name" value="EF_Hand_1_Ca_BS"/>
</dbReference>
<proteinExistence type="predicted"/>
<dbReference type="PANTHER" id="PTHR34599:SF2">
    <property type="entry name" value="TRAF-TYPE DOMAIN-CONTAINING PROTEIN"/>
    <property type="match status" value="1"/>
</dbReference>
<dbReference type="GO" id="GO:0004601">
    <property type="term" value="F:peroxidase activity"/>
    <property type="evidence" value="ECO:0007669"/>
    <property type="project" value="InterPro"/>
</dbReference>
<comment type="caution">
    <text evidence="8">The sequence shown here is derived from an EMBL/GenBank/DDBJ whole genome shotgun (WGS) entry which is preliminary data.</text>
</comment>
<sequence length="1113" mass="121355">MGVLYLRNIAGILSCALSVVPVLGMDIDGDGLPDDFELRYTDPTSATALNPGDDLELGGAGDGLTNLEEYLAGTNPLNEDTDNDTLFDGEEIAGTDFVPPTNPLKSDTDGDGLSDGVETNTGIFISIRNTGTSPIRADTDFDGFTDKEEADAGTDPSRDTSAPSFLLRYWKLDGDLTDELTSDSGTASAFPQYTTDRHGIPDGALAFDGTSYVEWSDGSALNALQIGTISMWVKWIGTQDGNQAGSYGAVIARHGDTTGSQQILSLDRADPDNAVVIWKPYGGAEGDIRLTGTTPVGDGVWRHIVVTYRNRRHSLYIDGVLEDTTIFAEGTFLDEPGGEMPMTIGAWTSSENSNTSAVIDDVRIYRGNLTADRVLALKLDSDEDGIPDSFELMHTDGTSTTLLNPDEDLEGDGLTNLEEFENRTDPNKEDSDADGFLDGEEVAFASDPASPNDIPVRSIARVWNEENLQAIRLAFPDPAVHAWNLFHVSVAMWDAWAAYDPVAVGYLFREDATTSDLAEGQRKAITYAAYRILSRKYNAYPHPLTPLESAEASQASFDKVMRQLGYDPNITTTLGSSPEAIGNRIAEAIIAWGASDGSNELQGFSDNTYDPVNPPLELRLPGTTMNDPNRWQPLEFVLQFSQNGQVLESTVQGFLGSHWGDVRPFGLMREFTDEVYLDPGRPPQLGDPDSDDAFKTGNLEVIRFSSYLDPEDGVLIDASPGAMGNNSLGANDGEGHAVNPVTNAPYPPNWVRRADFGRVIAEYWADGPDSETPPGHWNDIANSVIDHPDFERRFGGAGPELEPLEWDVKMYFLINAALHDAAVAAWDCKRAYDFVRPISSIRYMGGLGQSTDPSRSSFHPDGLPLVEGLVEEITLESSSPGQRHSHLSDHVGEIAIYSWGGEPLFPESQFTGTEWIRAVDWLPYQRDTFVTPAFAGFVSGHSTFSRAAAEILTQLTGSAFFPGGMATHTEEPGSLDFEYGPSDTVVLQWATYYDAADQAGISRLYGGIHVPADDGPGRIMGALCGLGAWDLGIPYFDGSILNYLNDMSISVTPQEDLKLEWDQIRGLYYEVQKSTDLIHFFPIGAREQATGDRKTMIVPWDRNNAYYRVVQMP</sequence>
<dbReference type="RefSeq" id="WP_163966268.1">
    <property type="nucleotide sequence ID" value="NZ_JAAGNX010000003.1"/>
</dbReference>
<reference evidence="8 9" key="1">
    <citation type="submission" date="2020-02" db="EMBL/GenBank/DDBJ databases">
        <title>Albibacoteraceae fam. nov., the first described family within the subdivision 4 Verrucomicrobia.</title>
        <authorList>
            <person name="Xi F."/>
        </authorList>
    </citation>
    <scope>NUCLEOTIDE SEQUENCE [LARGE SCALE GENOMIC DNA]</scope>
    <source>
        <strain evidence="8 9">CK1056</strain>
    </source>
</reference>
<keyword evidence="4" id="KW-0106">Calcium</keyword>
<dbReference type="CDD" id="cd03398">
    <property type="entry name" value="PAP2_haloperoxidase"/>
    <property type="match status" value="1"/>
</dbReference>
<evidence type="ECO:0000256" key="2">
    <source>
        <dbReference type="ARBA" id="ARBA00022525"/>
    </source>
</evidence>
<keyword evidence="9" id="KW-1185">Reference proteome</keyword>
<dbReference type="InterPro" id="IPR049283">
    <property type="entry name" value="DUF6851"/>
</dbReference>
<evidence type="ECO:0000256" key="4">
    <source>
        <dbReference type="ARBA" id="ARBA00022837"/>
    </source>
</evidence>
<evidence type="ECO:0000256" key="5">
    <source>
        <dbReference type="ARBA" id="ARBA00023157"/>
    </source>
</evidence>
<keyword evidence="3" id="KW-0732">Signal</keyword>
<name>A0A6B2M325_9BACT</name>
<dbReference type="PROSITE" id="PS00018">
    <property type="entry name" value="EF_HAND_1"/>
    <property type="match status" value="1"/>
</dbReference>
<dbReference type="Pfam" id="PF21167">
    <property type="entry name" value="DUF6851"/>
    <property type="match status" value="1"/>
</dbReference>
<evidence type="ECO:0000313" key="9">
    <source>
        <dbReference type="Proteomes" id="UP000478417"/>
    </source>
</evidence>
<dbReference type="SUPFAM" id="SSF49899">
    <property type="entry name" value="Concanavalin A-like lectins/glucanases"/>
    <property type="match status" value="1"/>
</dbReference>
<comment type="subcellular location">
    <subcellularLocation>
        <location evidence="1">Secreted</location>
    </subcellularLocation>
</comment>
<evidence type="ECO:0000256" key="6">
    <source>
        <dbReference type="SAM" id="MobiDB-lite"/>
    </source>
</evidence>
<accession>A0A6B2M325</accession>
<keyword evidence="2" id="KW-0964">Secreted</keyword>
<gene>
    <name evidence="8" type="ORF">G0Q06_11875</name>
</gene>
<dbReference type="AlphaFoldDB" id="A0A6B2M325"/>
<dbReference type="SUPFAM" id="SSF48317">
    <property type="entry name" value="Acid phosphatase/Vanadium-dependent haloperoxidase"/>
    <property type="match status" value="1"/>
</dbReference>
<evidence type="ECO:0000256" key="3">
    <source>
        <dbReference type="ARBA" id="ARBA00022729"/>
    </source>
</evidence>
<dbReference type="InterPro" id="IPR016119">
    <property type="entry name" value="Br/Cl_peroxidase_C"/>
</dbReference>
<keyword evidence="5" id="KW-1015">Disulfide bond</keyword>
<dbReference type="InterPro" id="IPR006558">
    <property type="entry name" value="LamG-like"/>
</dbReference>
<organism evidence="8 9">
    <name type="scientific">Oceanipulchritudo coccoides</name>
    <dbReference type="NCBI Taxonomy" id="2706888"/>
    <lineage>
        <taxon>Bacteria</taxon>
        <taxon>Pseudomonadati</taxon>
        <taxon>Verrucomicrobiota</taxon>
        <taxon>Opitutia</taxon>
        <taxon>Puniceicoccales</taxon>
        <taxon>Oceanipulchritudinaceae</taxon>
        <taxon>Oceanipulchritudo</taxon>
    </lineage>
</organism>
<dbReference type="Pfam" id="PF13385">
    <property type="entry name" value="Laminin_G_3"/>
    <property type="match status" value="1"/>
</dbReference>
<dbReference type="InterPro" id="IPR013320">
    <property type="entry name" value="ConA-like_dom_sf"/>
</dbReference>
<dbReference type="Gene3D" id="1.10.606.10">
    <property type="entry name" value="Vanadium-containing Chloroperoxidase, domain 2"/>
    <property type="match status" value="1"/>
</dbReference>
<dbReference type="Gene3D" id="2.60.120.200">
    <property type="match status" value="1"/>
</dbReference>
<evidence type="ECO:0000259" key="7">
    <source>
        <dbReference type="SMART" id="SM00560"/>
    </source>
</evidence>
<protein>
    <recommendedName>
        <fullName evidence="7">LamG-like jellyroll fold domain-containing protein</fullName>
    </recommendedName>
</protein>
<dbReference type="SMART" id="SM00560">
    <property type="entry name" value="LamGL"/>
    <property type="match status" value="1"/>
</dbReference>
<evidence type="ECO:0000256" key="1">
    <source>
        <dbReference type="ARBA" id="ARBA00004613"/>
    </source>
</evidence>
<dbReference type="PANTHER" id="PTHR34599">
    <property type="entry name" value="PEROXIDASE-RELATED"/>
    <property type="match status" value="1"/>
</dbReference>
<dbReference type="InterPro" id="IPR052559">
    <property type="entry name" value="V-haloperoxidase"/>
</dbReference>
<dbReference type="Proteomes" id="UP000478417">
    <property type="component" value="Unassembled WGS sequence"/>
</dbReference>
<dbReference type="InterPro" id="IPR036938">
    <property type="entry name" value="PAP2/HPO_sf"/>
</dbReference>
<dbReference type="Pfam" id="PF18884">
    <property type="entry name" value="TSP3_bac"/>
    <property type="match status" value="5"/>
</dbReference>
<dbReference type="InterPro" id="IPR059100">
    <property type="entry name" value="TSP3_bac"/>
</dbReference>
<evidence type="ECO:0000313" key="8">
    <source>
        <dbReference type="EMBL" id="NDV63153.1"/>
    </source>
</evidence>